<dbReference type="Proteomes" id="UP000010077">
    <property type="component" value="Chromosome"/>
</dbReference>
<accession>K7ZD45</accession>
<dbReference type="EMBL" id="CP003539">
    <property type="protein sequence ID" value="AFX99176.1"/>
    <property type="molecule type" value="Genomic_DNA"/>
</dbReference>
<dbReference type="HOGENOM" id="CLU_3115765_0_0_5"/>
<dbReference type="KEGG" id="thal:A1OE_995"/>
<organism evidence="1 2">
    <name type="scientific">Candidatus Endolissoclinum faulkneri L2</name>
    <dbReference type="NCBI Taxonomy" id="1193729"/>
    <lineage>
        <taxon>Bacteria</taxon>
        <taxon>Pseudomonadati</taxon>
        <taxon>Pseudomonadota</taxon>
        <taxon>Alphaproteobacteria</taxon>
        <taxon>Rhodospirillales</taxon>
        <taxon>Rhodospirillaceae</taxon>
        <taxon>Candidatus Endolissoclinum</taxon>
    </lineage>
</organism>
<name>K7ZD45_9PROT</name>
<protein>
    <submittedName>
        <fullName evidence="1">Uncharacterized protein</fullName>
    </submittedName>
</protein>
<keyword evidence="2" id="KW-1185">Reference proteome</keyword>
<evidence type="ECO:0000313" key="1">
    <source>
        <dbReference type="EMBL" id="AFX99176.1"/>
    </source>
</evidence>
<proteinExistence type="predicted"/>
<dbReference type="AlphaFoldDB" id="K7ZD45"/>
<reference evidence="1 2" key="1">
    <citation type="journal article" date="2012" name="Proc. Natl. Acad. Sci. U.S.A.">
        <title>Genome streamlining and chemical defense in a coral reef symbiosis.</title>
        <authorList>
            <person name="Kwan J.C."/>
            <person name="Donia M.S."/>
            <person name="Han A.W."/>
            <person name="Hirose E."/>
            <person name="Haygood M.G."/>
            <person name="Schmidt E.W."/>
        </authorList>
    </citation>
    <scope>NUCLEOTIDE SEQUENCE [LARGE SCALE GENOMIC DNA]</scope>
    <source>
        <strain evidence="1 2">L2</strain>
    </source>
</reference>
<gene>
    <name evidence="1" type="ORF">A1OE_995</name>
</gene>
<sequence>MFLSLLKNLSKLSILLNYTLPRLLVFFKKSILHNSYHFFNSLVYVLILDN</sequence>
<evidence type="ECO:0000313" key="2">
    <source>
        <dbReference type="Proteomes" id="UP000010077"/>
    </source>
</evidence>